<feature type="compositionally biased region" description="Low complexity" evidence="5">
    <location>
        <begin position="495"/>
        <end position="508"/>
    </location>
</feature>
<dbReference type="InterPro" id="IPR050406">
    <property type="entry name" value="FGGY_Carb_Kinase"/>
</dbReference>
<keyword evidence="2" id="KW-0859">Xylose metabolism</keyword>
<proteinExistence type="inferred from homology"/>
<evidence type="ECO:0000259" key="6">
    <source>
        <dbReference type="Pfam" id="PF00370"/>
    </source>
</evidence>
<evidence type="ECO:0000313" key="9">
    <source>
        <dbReference type="Proteomes" id="UP000542813"/>
    </source>
</evidence>
<comment type="caution">
    <text evidence="8">The sequence shown here is derived from an EMBL/GenBank/DDBJ whole genome shotgun (WGS) entry which is preliminary data.</text>
</comment>
<dbReference type="GO" id="GO:0016301">
    <property type="term" value="F:kinase activity"/>
    <property type="evidence" value="ECO:0007669"/>
    <property type="project" value="UniProtKB-KW"/>
</dbReference>
<dbReference type="InterPro" id="IPR018484">
    <property type="entry name" value="FGGY_N"/>
</dbReference>
<keyword evidence="2" id="KW-0119">Carbohydrate metabolism</keyword>
<dbReference type="AlphaFoldDB" id="A0A7W9LMS0"/>
<dbReference type="GO" id="GO:0042732">
    <property type="term" value="P:D-xylose metabolic process"/>
    <property type="evidence" value="ECO:0007669"/>
    <property type="project" value="UniProtKB-KW"/>
</dbReference>
<dbReference type="RefSeq" id="WP_184824985.1">
    <property type="nucleotide sequence ID" value="NZ_JACHMM010000001.1"/>
</dbReference>
<evidence type="ECO:0000256" key="3">
    <source>
        <dbReference type="ARBA" id="ARBA00022679"/>
    </source>
</evidence>
<keyword evidence="4 8" id="KW-0418">Kinase</keyword>
<dbReference type="Proteomes" id="UP000542813">
    <property type="component" value="Unassembled WGS sequence"/>
</dbReference>
<name>A0A7W9LMS0_9ACTN</name>
<dbReference type="EMBL" id="JACHMM010000001">
    <property type="protein sequence ID" value="MBB5789550.1"/>
    <property type="molecule type" value="Genomic_DNA"/>
</dbReference>
<dbReference type="Pfam" id="PF02782">
    <property type="entry name" value="FGGY_C"/>
    <property type="match status" value="1"/>
</dbReference>
<sequence length="515" mass="53454">MESRPADVLWAGVDIGTQSVRVLISDDTGRVLALGSAGLTSDRRSPGGRRHEQDPHQWWHAVGAASRQALAGLPPRQRRSPVGAVAICSTSGTVLLTDERGAPITPALMYDDARAVGELSRLRERLRAGGSGAPHAEPDASVQLSWALPKIDWLLRRQATTGRCPGYVAHSADVVAAALVGHRVPTDSSHALKSGYDVVEERWDPQLLDAAGVDAGRLPSVVPPGTRLGTVTAASSAHTGLPAGTPVVAGMTDGCAAQIAAGALSPGSWNSVLGTTLVLKGVSAALIDDPAGAVYSHRHPDGGWLPGGASNVGAGAVAEEFADDDLDVLAAEARRFEPAGAVVYPLTARGERFPFVRPDATRFELGTTTTRAERYAAVVQGVAYVERLCFERLGGLGADVSGDVTITGGATRSAYWNQLRADVLGRPLALPRTPEPAFGMAVLASAPGTTVAARAATMVARRAVVEPRAGSHERLTAGYEQLVAELTRRGHLDLAGTEAGATPTTTAPRLNGYAP</sequence>
<feature type="domain" description="Carbohydrate kinase FGGY C-terminal" evidence="7">
    <location>
        <begin position="302"/>
        <end position="445"/>
    </location>
</feature>
<dbReference type="CDD" id="cd07783">
    <property type="entry name" value="ASKHA_NBD_FGGY_SePSK_AtXK1-like"/>
    <property type="match status" value="1"/>
</dbReference>
<comment type="similarity">
    <text evidence="1">Belongs to the FGGY kinase family.</text>
</comment>
<evidence type="ECO:0000256" key="1">
    <source>
        <dbReference type="ARBA" id="ARBA00009156"/>
    </source>
</evidence>
<dbReference type="Gene3D" id="3.30.420.40">
    <property type="match status" value="2"/>
</dbReference>
<evidence type="ECO:0000256" key="4">
    <source>
        <dbReference type="ARBA" id="ARBA00022777"/>
    </source>
</evidence>
<dbReference type="Pfam" id="PF00370">
    <property type="entry name" value="FGGY_N"/>
    <property type="match status" value="1"/>
</dbReference>
<gene>
    <name evidence="8" type="ORF">HD601_004125</name>
</gene>
<dbReference type="PANTHER" id="PTHR43095:SF5">
    <property type="entry name" value="XYLULOSE KINASE"/>
    <property type="match status" value="1"/>
</dbReference>
<evidence type="ECO:0000313" key="8">
    <source>
        <dbReference type="EMBL" id="MBB5789550.1"/>
    </source>
</evidence>
<feature type="domain" description="Carbohydrate kinase FGGY N-terminal" evidence="6">
    <location>
        <begin position="10"/>
        <end position="259"/>
    </location>
</feature>
<dbReference type="InterPro" id="IPR000577">
    <property type="entry name" value="Carb_kinase_FGGY"/>
</dbReference>
<protein>
    <submittedName>
        <fullName evidence="8">Sugar (Pentulose or hexulose) kinase</fullName>
    </submittedName>
</protein>
<evidence type="ECO:0000259" key="7">
    <source>
        <dbReference type="Pfam" id="PF02782"/>
    </source>
</evidence>
<dbReference type="SUPFAM" id="SSF53067">
    <property type="entry name" value="Actin-like ATPase domain"/>
    <property type="match status" value="2"/>
</dbReference>
<organism evidence="8 9">
    <name type="scientific">Jiangella mangrovi</name>
    <dbReference type="NCBI Taxonomy" id="1524084"/>
    <lineage>
        <taxon>Bacteria</taxon>
        <taxon>Bacillati</taxon>
        <taxon>Actinomycetota</taxon>
        <taxon>Actinomycetes</taxon>
        <taxon>Jiangellales</taxon>
        <taxon>Jiangellaceae</taxon>
        <taxon>Jiangella</taxon>
    </lineage>
</organism>
<keyword evidence="9" id="KW-1185">Reference proteome</keyword>
<reference evidence="8 9" key="1">
    <citation type="submission" date="2020-08" db="EMBL/GenBank/DDBJ databases">
        <title>Sequencing the genomes of 1000 actinobacteria strains.</title>
        <authorList>
            <person name="Klenk H.-P."/>
        </authorList>
    </citation>
    <scope>NUCLEOTIDE SEQUENCE [LARGE SCALE GENOMIC DNA]</scope>
    <source>
        <strain evidence="8 9">DSM 102122</strain>
    </source>
</reference>
<dbReference type="PANTHER" id="PTHR43095">
    <property type="entry name" value="SUGAR KINASE"/>
    <property type="match status" value="1"/>
</dbReference>
<dbReference type="InterPro" id="IPR043129">
    <property type="entry name" value="ATPase_NBD"/>
</dbReference>
<dbReference type="PIRSF" id="PIRSF000538">
    <property type="entry name" value="GlpK"/>
    <property type="match status" value="1"/>
</dbReference>
<dbReference type="InterPro" id="IPR018485">
    <property type="entry name" value="FGGY_C"/>
</dbReference>
<accession>A0A7W9LMS0</accession>
<feature type="region of interest" description="Disordered" evidence="5">
    <location>
        <begin position="494"/>
        <end position="515"/>
    </location>
</feature>
<evidence type="ECO:0000256" key="2">
    <source>
        <dbReference type="ARBA" id="ARBA00022629"/>
    </source>
</evidence>
<evidence type="ECO:0000256" key="5">
    <source>
        <dbReference type="SAM" id="MobiDB-lite"/>
    </source>
</evidence>
<keyword evidence="3" id="KW-0808">Transferase</keyword>